<reference evidence="2" key="1">
    <citation type="submission" date="2023-01" db="EMBL/GenBank/DDBJ databases">
        <title>Genome assembly of the deep-sea coral Lophelia pertusa.</title>
        <authorList>
            <person name="Herrera S."/>
            <person name="Cordes E."/>
        </authorList>
    </citation>
    <scope>NUCLEOTIDE SEQUENCE</scope>
    <source>
        <strain evidence="2">USNM1676648</strain>
        <tissue evidence="2">Polyp</tissue>
    </source>
</reference>
<evidence type="ECO:0000313" key="3">
    <source>
        <dbReference type="Proteomes" id="UP001163046"/>
    </source>
</evidence>
<organism evidence="2 3">
    <name type="scientific">Desmophyllum pertusum</name>
    <dbReference type="NCBI Taxonomy" id="174260"/>
    <lineage>
        <taxon>Eukaryota</taxon>
        <taxon>Metazoa</taxon>
        <taxon>Cnidaria</taxon>
        <taxon>Anthozoa</taxon>
        <taxon>Hexacorallia</taxon>
        <taxon>Scleractinia</taxon>
        <taxon>Caryophylliina</taxon>
        <taxon>Caryophylliidae</taxon>
        <taxon>Desmophyllum</taxon>
    </lineage>
</organism>
<sequence>MSLKFVVFLCGFLVSLTPAVFSLQCYTKFCSGDDCFPQGVRTCPNAGEKCGTLSATRGSTPVIYGNCSNRCDEPNFCSNLVTAESSSQNPISNCLFTCCNTDLCDPLPQNDQGSAPTTAQQKKKLNKEMKAFTKLLEKVEKSHHQ</sequence>
<dbReference type="EMBL" id="MU825486">
    <property type="protein sequence ID" value="KAJ7388349.1"/>
    <property type="molecule type" value="Genomic_DNA"/>
</dbReference>
<dbReference type="SUPFAM" id="SSF57302">
    <property type="entry name" value="Snake toxin-like"/>
    <property type="match status" value="1"/>
</dbReference>
<name>A0A9X0D834_9CNID</name>
<feature type="chain" id="PRO_5040941410" evidence="1">
    <location>
        <begin position="23"/>
        <end position="145"/>
    </location>
</feature>
<keyword evidence="3" id="KW-1185">Reference proteome</keyword>
<dbReference type="InterPro" id="IPR045860">
    <property type="entry name" value="Snake_toxin-like_sf"/>
</dbReference>
<feature type="signal peptide" evidence="1">
    <location>
        <begin position="1"/>
        <end position="22"/>
    </location>
</feature>
<protein>
    <submittedName>
        <fullName evidence="2">Uncharacterized protein</fullName>
    </submittedName>
</protein>
<proteinExistence type="predicted"/>
<evidence type="ECO:0000256" key="1">
    <source>
        <dbReference type="SAM" id="SignalP"/>
    </source>
</evidence>
<dbReference type="Proteomes" id="UP001163046">
    <property type="component" value="Unassembled WGS sequence"/>
</dbReference>
<evidence type="ECO:0000313" key="2">
    <source>
        <dbReference type="EMBL" id="KAJ7388349.1"/>
    </source>
</evidence>
<gene>
    <name evidence="2" type="ORF">OS493_038250</name>
</gene>
<dbReference type="CDD" id="cd23553">
    <property type="entry name" value="TFP_LU_ECD_Ly6PGE"/>
    <property type="match status" value="1"/>
</dbReference>
<dbReference type="AlphaFoldDB" id="A0A9X0D834"/>
<keyword evidence="1" id="KW-0732">Signal</keyword>
<accession>A0A9X0D834</accession>
<comment type="caution">
    <text evidence="2">The sequence shown here is derived from an EMBL/GenBank/DDBJ whole genome shotgun (WGS) entry which is preliminary data.</text>
</comment>